<evidence type="ECO:0000256" key="4">
    <source>
        <dbReference type="ARBA" id="ARBA00011233"/>
    </source>
</evidence>
<name>A0A800NGV9_CYTFI</name>
<keyword evidence="7" id="KW-0686">Riboflavin biosynthesis</keyword>
<dbReference type="CDD" id="cd00402">
    <property type="entry name" value="Riboflavin_synthase_like"/>
    <property type="match status" value="1"/>
</dbReference>
<dbReference type="PANTHER" id="PTHR21098:SF12">
    <property type="entry name" value="RIBOFLAVIN SYNTHASE"/>
    <property type="match status" value="1"/>
</dbReference>
<dbReference type="EC" id="2.5.1.9" evidence="5 10"/>
<dbReference type="NCBIfam" id="NF009566">
    <property type="entry name" value="PRK13020.1"/>
    <property type="match status" value="1"/>
</dbReference>
<dbReference type="InterPro" id="IPR017938">
    <property type="entry name" value="Riboflavin_synthase-like_b-brl"/>
</dbReference>
<evidence type="ECO:0000256" key="2">
    <source>
        <dbReference type="ARBA" id="ARBA00002803"/>
    </source>
</evidence>
<comment type="function">
    <text evidence="2">Catalyzes the dismutation of two molecules of 6,7-dimethyl-8-ribityllumazine, resulting in the formation of riboflavin and 5-amino-6-(D-ribitylamino)uracil.</text>
</comment>
<evidence type="ECO:0000313" key="14">
    <source>
        <dbReference type="Proteomes" id="UP000465778"/>
    </source>
</evidence>
<dbReference type="NCBIfam" id="TIGR00187">
    <property type="entry name" value="ribE"/>
    <property type="match status" value="1"/>
</dbReference>
<dbReference type="GO" id="GO:0004746">
    <property type="term" value="F:riboflavin synthase activity"/>
    <property type="evidence" value="ECO:0007669"/>
    <property type="project" value="UniProtKB-UniRule"/>
</dbReference>
<dbReference type="AlphaFoldDB" id="A0A800NGV9"/>
<keyword evidence="8 13" id="KW-0808">Transferase</keyword>
<evidence type="ECO:0000256" key="10">
    <source>
        <dbReference type="NCBIfam" id="TIGR00187"/>
    </source>
</evidence>
<dbReference type="PROSITE" id="PS51177">
    <property type="entry name" value="LUMAZINE_BIND"/>
    <property type="match status" value="2"/>
</dbReference>
<dbReference type="Gene3D" id="2.40.30.20">
    <property type="match status" value="2"/>
</dbReference>
<dbReference type="FunFam" id="2.40.30.20:FF:000003">
    <property type="entry name" value="Riboflavin synthase, alpha subunit"/>
    <property type="match status" value="1"/>
</dbReference>
<dbReference type="InterPro" id="IPR026017">
    <property type="entry name" value="Lumazine-bd_dom"/>
</dbReference>
<feature type="repeat" description="Lumazine-binding" evidence="11">
    <location>
        <begin position="97"/>
        <end position="193"/>
    </location>
</feature>
<dbReference type="InterPro" id="IPR001783">
    <property type="entry name" value="Lumazine-bd"/>
</dbReference>
<dbReference type="RefSeq" id="WP_159344031.1">
    <property type="nucleotide sequence ID" value="NZ_JBALOT010000016.1"/>
</dbReference>
<dbReference type="InterPro" id="IPR023366">
    <property type="entry name" value="ATP_synth_asu-like_sf"/>
</dbReference>
<evidence type="ECO:0000256" key="8">
    <source>
        <dbReference type="ARBA" id="ARBA00022679"/>
    </source>
</evidence>
<reference evidence="13 14" key="1">
    <citation type="journal article" date="2020" name="G3 (Bethesda)">
        <title>Whole Genome Sequencing and Comparative Genomics of Two Nematicidal Bacillus Strains Reveals a Wide Range of Possible Virulence Factors.</title>
        <authorList>
            <person name="Susic N."/>
            <person name="Janezic S."/>
            <person name="Rupnik M."/>
            <person name="Geric Stare B."/>
        </authorList>
    </citation>
    <scope>NUCLEOTIDE SEQUENCE [LARGE SCALE GENOMIC DNA]</scope>
    <source>
        <strain evidence="13 14">I-1582</strain>
    </source>
</reference>
<organism evidence="13 14">
    <name type="scientific">Cytobacillus firmus</name>
    <name type="common">Bacillus firmus</name>
    <dbReference type="NCBI Taxonomy" id="1399"/>
    <lineage>
        <taxon>Bacteria</taxon>
        <taxon>Bacillati</taxon>
        <taxon>Bacillota</taxon>
        <taxon>Bacilli</taxon>
        <taxon>Bacillales</taxon>
        <taxon>Bacillaceae</taxon>
        <taxon>Cytobacillus</taxon>
    </lineage>
</organism>
<evidence type="ECO:0000256" key="7">
    <source>
        <dbReference type="ARBA" id="ARBA00022619"/>
    </source>
</evidence>
<comment type="catalytic activity">
    <reaction evidence="1">
        <text>2 6,7-dimethyl-8-(1-D-ribityl)lumazine + H(+) = 5-amino-6-(D-ribitylamino)uracil + riboflavin</text>
        <dbReference type="Rhea" id="RHEA:20772"/>
        <dbReference type="ChEBI" id="CHEBI:15378"/>
        <dbReference type="ChEBI" id="CHEBI:15934"/>
        <dbReference type="ChEBI" id="CHEBI:57986"/>
        <dbReference type="ChEBI" id="CHEBI:58201"/>
        <dbReference type="EC" id="2.5.1.9"/>
    </reaction>
</comment>
<feature type="domain" description="Lumazine-binding" evidence="12">
    <location>
        <begin position="97"/>
        <end position="193"/>
    </location>
</feature>
<evidence type="ECO:0000256" key="6">
    <source>
        <dbReference type="ARBA" id="ARBA00013950"/>
    </source>
</evidence>
<evidence type="ECO:0000313" key="13">
    <source>
        <dbReference type="EMBL" id="KAF0826164.1"/>
    </source>
</evidence>
<dbReference type="EMBL" id="VDEM01000001">
    <property type="protein sequence ID" value="KAF0826164.1"/>
    <property type="molecule type" value="Genomic_DNA"/>
</dbReference>
<proteinExistence type="predicted"/>
<dbReference type="PANTHER" id="PTHR21098">
    <property type="entry name" value="RIBOFLAVIN SYNTHASE ALPHA CHAIN"/>
    <property type="match status" value="1"/>
</dbReference>
<dbReference type="OrthoDB" id="9788537at2"/>
<keyword evidence="9" id="KW-0677">Repeat</keyword>
<dbReference type="PIRSF" id="PIRSF000498">
    <property type="entry name" value="Riboflavin_syn_A"/>
    <property type="match status" value="1"/>
</dbReference>
<protein>
    <recommendedName>
        <fullName evidence="6 10">Riboflavin synthase</fullName>
        <ecNumber evidence="5 10">2.5.1.9</ecNumber>
    </recommendedName>
</protein>
<dbReference type="NCBIfam" id="NF006767">
    <property type="entry name" value="PRK09289.1"/>
    <property type="match status" value="1"/>
</dbReference>
<evidence type="ECO:0000256" key="5">
    <source>
        <dbReference type="ARBA" id="ARBA00012827"/>
    </source>
</evidence>
<dbReference type="SUPFAM" id="SSF63380">
    <property type="entry name" value="Riboflavin synthase domain-like"/>
    <property type="match status" value="2"/>
</dbReference>
<dbReference type="Proteomes" id="UP000465778">
    <property type="component" value="Unassembled WGS sequence"/>
</dbReference>
<comment type="pathway">
    <text evidence="3">Cofactor biosynthesis; riboflavin biosynthesis; riboflavin from 2-hydroxy-3-oxobutyl phosphate and 5-amino-6-(D-ribitylamino)uracil: step 2/2.</text>
</comment>
<evidence type="ECO:0000256" key="1">
    <source>
        <dbReference type="ARBA" id="ARBA00000968"/>
    </source>
</evidence>
<evidence type="ECO:0000256" key="11">
    <source>
        <dbReference type="PROSITE-ProRule" id="PRU00524"/>
    </source>
</evidence>
<evidence type="ECO:0000259" key="12">
    <source>
        <dbReference type="PROSITE" id="PS51177"/>
    </source>
</evidence>
<dbReference type="FunFam" id="2.40.30.20:FF:000004">
    <property type="entry name" value="Riboflavin synthase, alpha subunit"/>
    <property type="match status" value="1"/>
</dbReference>
<feature type="domain" description="Lumazine-binding" evidence="12">
    <location>
        <begin position="1"/>
        <end position="96"/>
    </location>
</feature>
<dbReference type="Pfam" id="PF00677">
    <property type="entry name" value="Lum_binding"/>
    <property type="match status" value="2"/>
</dbReference>
<gene>
    <name evidence="13" type="ORF">KIS1582_0303</name>
</gene>
<sequence>MFTGIIEELGTVKKVVQQGKAMKLTIRASEILSDVQLGDSISVNGVCLTVTEFAKNEFSADVMPETFKSTSLSAIKERTKVNLERAMSANGRFGGHFVTGHVDGTGQILKKSASENAVYIQISVPPALSHLLIMKGSIAVDGISLTVFGNEDNTVTVSIIPHTASETVLSFKTVGDIVNLEFDMLAKYLYSFMNSQKQETTPHKEGISEGFLKENGFL</sequence>
<accession>A0A800NGV9</accession>
<comment type="subunit">
    <text evidence="4">Homotrimer.</text>
</comment>
<evidence type="ECO:0000256" key="9">
    <source>
        <dbReference type="ARBA" id="ARBA00022737"/>
    </source>
</evidence>
<comment type="caution">
    <text evidence="13">The sequence shown here is derived from an EMBL/GenBank/DDBJ whole genome shotgun (WGS) entry which is preliminary data.</text>
</comment>
<feature type="repeat" description="Lumazine-binding" evidence="11">
    <location>
        <begin position="1"/>
        <end position="96"/>
    </location>
</feature>
<evidence type="ECO:0000256" key="3">
    <source>
        <dbReference type="ARBA" id="ARBA00004887"/>
    </source>
</evidence>
<dbReference type="GO" id="GO:0009231">
    <property type="term" value="P:riboflavin biosynthetic process"/>
    <property type="evidence" value="ECO:0007669"/>
    <property type="project" value="UniProtKB-KW"/>
</dbReference>